<dbReference type="PRINTS" id="PR00080">
    <property type="entry name" value="SDRFAMILY"/>
</dbReference>
<dbReference type="FunFam" id="3.40.50.720:FF:000084">
    <property type="entry name" value="Short-chain dehydrogenase reductase"/>
    <property type="match status" value="1"/>
</dbReference>
<dbReference type="GO" id="GO:0008206">
    <property type="term" value="P:bile acid metabolic process"/>
    <property type="evidence" value="ECO:0007669"/>
    <property type="project" value="UniProtKB-ARBA"/>
</dbReference>
<proteinExistence type="inferred from homology"/>
<keyword evidence="2" id="KW-0560">Oxidoreductase</keyword>
<dbReference type="Gene3D" id="3.40.50.720">
    <property type="entry name" value="NAD(P)-binding Rossmann-like Domain"/>
    <property type="match status" value="1"/>
</dbReference>
<reference evidence="4" key="2">
    <citation type="submission" date="2016-01" db="EMBL/GenBank/DDBJ databases">
        <title>Draft Genome Sequence of Paenibacillus amylolyticus Heshi-A3 that Was Isolated from Fermented Rice Bran with Aging Salted Mackerel, Which Was Named Heshiko as Traditional Fermented Seafood in Japan.</title>
        <authorList>
            <person name="Akuzawa S."/>
            <person name="Nakagawa J."/>
            <person name="Kanekatsu T."/>
            <person name="Kubota E."/>
            <person name="Ohtake R."/>
            <person name="Suzuki T."/>
            <person name="Kanesaki Y."/>
        </authorList>
    </citation>
    <scope>NUCLEOTIDE SEQUENCE [LARGE SCALE GENOMIC DNA]</scope>
    <source>
        <strain evidence="4">Heshi-A3</strain>
    </source>
</reference>
<evidence type="ECO:0000313" key="4">
    <source>
        <dbReference type="Proteomes" id="UP000069697"/>
    </source>
</evidence>
<reference evidence="3 4" key="1">
    <citation type="journal article" date="2016" name="Genome Announc.">
        <title>Draft Genome Sequence of Paenibacillus amylolyticus Heshi-A3, Isolated from Fermented Rice Bran in a Japanese Fermented Seafood Dish.</title>
        <authorList>
            <person name="Akuzawa S."/>
            <person name="Nagaoka J."/>
            <person name="Kanekatsu M."/>
            <person name="Kubota E."/>
            <person name="Ohtake R."/>
            <person name="Suzuki T."/>
            <person name="Kanesaki Y."/>
        </authorList>
    </citation>
    <scope>NUCLEOTIDE SEQUENCE [LARGE SCALE GENOMIC DNA]</scope>
    <source>
        <strain evidence="3 4">Heshi-A3</strain>
    </source>
</reference>
<dbReference type="GO" id="GO:0016491">
    <property type="term" value="F:oxidoreductase activity"/>
    <property type="evidence" value="ECO:0007669"/>
    <property type="project" value="UniProtKB-KW"/>
</dbReference>
<dbReference type="InterPro" id="IPR002347">
    <property type="entry name" value="SDR_fam"/>
</dbReference>
<dbReference type="PROSITE" id="PS00061">
    <property type="entry name" value="ADH_SHORT"/>
    <property type="match status" value="1"/>
</dbReference>
<dbReference type="RefSeq" id="WP_062835673.1">
    <property type="nucleotide sequence ID" value="NZ_BCNV01000001.1"/>
</dbReference>
<sequence length="260" mass="27645">MNTYENRFAGKVAIVTGGASGIGYAIARRLVQEGASVLAADLNTERLEAIQGELGERFVGVKANVTVETDVEEMVQSAVKRFGKLDLAFNVAGASRAGVITELSEKDWDFTVDLCMKGVFLSMKHEAIEMAKHGGGAIVNVASLNSQVPMYAGSAYASAKAGVEMLTKNGALEMARNGIRVNAILPGLIDTPLTAELLSNADIKEAYMERIPMKRAAQPEEMTGPALFLASEDAGYVSGSSLIVDGAWATTGYPDLSRWF</sequence>
<dbReference type="AlphaFoldDB" id="A0A100VNR8"/>
<comment type="caution">
    <text evidence="3">The sequence shown here is derived from an EMBL/GenBank/DDBJ whole genome shotgun (WGS) entry which is preliminary data.</text>
</comment>
<dbReference type="InterPro" id="IPR020904">
    <property type="entry name" value="Sc_DH/Rdtase_CS"/>
</dbReference>
<dbReference type="CDD" id="cd05233">
    <property type="entry name" value="SDR_c"/>
    <property type="match status" value="1"/>
</dbReference>
<protein>
    <submittedName>
        <fullName evidence="3">Na+/H+ antiporter subunit A</fullName>
    </submittedName>
</protein>
<dbReference type="PANTHER" id="PTHR24321">
    <property type="entry name" value="DEHYDROGENASES, SHORT CHAIN"/>
    <property type="match status" value="1"/>
</dbReference>
<evidence type="ECO:0000256" key="1">
    <source>
        <dbReference type="ARBA" id="ARBA00006484"/>
    </source>
</evidence>
<dbReference type="EMBL" id="BCNV01000001">
    <property type="protein sequence ID" value="GAS83311.1"/>
    <property type="molecule type" value="Genomic_DNA"/>
</dbReference>
<organism evidence="3 4">
    <name type="scientific">Paenibacillus amylolyticus</name>
    <dbReference type="NCBI Taxonomy" id="1451"/>
    <lineage>
        <taxon>Bacteria</taxon>
        <taxon>Bacillati</taxon>
        <taxon>Bacillota</taxon>
        <taxon>Bacilli</taxon>
        <taxon>Bacillales</taxon>
        <taxon>Paenibacillaceae</taxon>
        <taxon>Paenibacillus</taxon>
    </lineage>
</organism>
<accession>A0A100VNR8</accession>
<dbReference type="SUPFAM" id="SSF51735">
    <property type="entry name" value="NAD(P)-binding Rossmann-fold domains"/>
    <property type="match status" value="1"/>
</dbReference>
<name>A0A100VNR8_PAEAM</name>
<evidence type="ECO:0000256" key="2">
    <source>
        <dbReference type="ARBA" id="ARBA00023002"/>
    </source>
</evidence>
<dbReference type="Pfam" id="PF13561">
    <property type="entry name" value="adh_short_C2"/>
    <property type="match status" value="1"/>
</dbReference>
<dbReference type="Proteomes" id="UP000069697">
    <property type="component" value="Unassembled WGS sequence"/>
</dbReference>
<evidence type="ECO:0000313" key="3">
    <source>
        <dbReference type="EMBL" id="GAS83311.1"/>
    </source>
</evidence>
<dbReference type="PANTHER" id="PTHR24321:SF8">
    <property type="entry name" value="ESTRADIOL 17-BETA-DEHYDROGENASE 8-RELATED"/>
    <property type="match status" value="1"/>
</dbReference>
<comment type="similarity">
    <text evidence="1">Belongs to the short-chain dehydrogenases/reductases (SDR) family.</text>
</comment>
<gene>
    <name evidence="3" type="ORF">PAHA3_3389</name>
</gene>
<dbReference type="InterPro" id="IPR036291">
    <property type="entry name" value="NAD(P)-bd_dom_sf"/>
</dbReference>
<dbReference type="PRINTS" id="PR00081">
    <property type="entry name" value="GDHRDH"/>
</dbReference>